<dbReference type="Pfam" id="PF03188">
    <property type="entry name" value="Cytochrom_B561"/>
    <property type="match status" value="1"/>
</dbReference>
<gene>
    <name evidence="14" type="ORF">HHI36_012078</name>
</gene>
<organism evidence="14 15">
    <name type="scientific">Cryptolaemus montrouzieri</name>
    <dbReference type="NCBI Taxonomy" id="559131"/>
    <lineage>
        <taxon>Eukaryota</taxon>
        <taxon>Metazoa</taxon>
        <taxon>Ecdysozoa</taxon>
        <taxon>Arthropoda</taxon>
        <taxon>Hexapoda</taxon>
        <taxon>Insecta</taxon>
        <taxon>Pterygota</taxon>
        <taxon>Neoptera</taxon>
        <taxon>Endopterygota</taxon>
        <taxon>Coleoptera</taxon>
        <taxon>Polyphaga</taxon>
        <taxon>Cucujiformia</taxon>
        <taxon>Coccinelloidea</taxon>
        <taxon>Coccinellidae</taxon>
        <taxon>Scymninae</taxon>
        <taxon>Scymnini</taxon>
        <taxon>Cryptolaemus</taxon>
    </lineage>
</organism>
<feature type="transmembrane region" description="Helical" evidence="12">
    <location>
        <begin position="146"/>
        <end position="168"/>
    </location>
</feature>
<dbReference type="SMART" id="SM00665">
    <property type="entry name" value="B561"/>
    <property type="match status" value="1"/>
</dbReference>
<dbReference type="PANTHER" id="PTHR15422">
    <property type="entry name" value="OS05G0565100 PROTEIN"/>
    <property type="match status" value="1"/>
</dbReference>
<dbReference type="InterPro" id="IPR045150">
    <property type="entry name" value="CYB561D1/2"/>
</dbReference>
<evidence type="ECO:0000256" key="11">
    <source>
        <dbReference type="ARBA" id="ARBA00024225"/>
    </source>
</evidence>
<evidence type="ECO:0000256" key="6">
    <source>
        <dbReference type="ARBA" id="ARBA00022723"/>
    </source>
</evidence>
<evidence type="ECO:0000256" key="3">
    <source>
        <dbReference type="ARBA" id="ARBA00022448"/>
    </source>
</evidence>
<sequence>MAYNNCRETASIMKTGDTSTVQMTKNQEEKNYCFKLKSFITFSRITNMVHLCAVIFVILILFLALFGGEFVFFTWHPILMSVGWMLLLSEGVLVLNKDNSFLKNIIGTNRIFFHWTTTSVSLVFIVIGFVIAFKNKSDKNKAHFKSWHALFGLLGAIFATLNGFFGVLTLYNRELKNLFSPKLNKFTHILVGTLACLFGGISSILSVYTKWFERKTSDHLTFGIALFLVTFAVIWTLIKPVNSVSKRFQNLISL</sequence>
<feature type="transmembrane region" description="Helical" evidence="12">
    <location>
        <begin position="189"/>
        <end position="208"/>
    </location>
</feature>
<evidence type="ECO:0000256" key="7">
    <source>
        <dbReference type="ARBA" id="ARBA00022982"/>
    </source>
</evidence>
<keyword evidence="15" id="KW-1185">Reference proteome</keyword>
<dbReference type="GO" id="GO:0140571">
    <property type="term" value="F:transmembrane ascorbate ferrireductase activity"/>
    <property type="evidence" value="ECO:0007669"/>
    <property type="project" value="UniProtKB-EC"/>
</dbReference>
<evidence type="ECO:0000256" key="4">
    <source>
        <dbReference type="ARBA" id="ARBA00022617"/>
    </source>
</evidence>
<dbReference type="EMBL" id="JABFTP020000103">
    <property type="protein sequence ID" value="KAL3276708.1"/>
    <property type="molecule type" value="Genomic_DNA"/>
</dbReference>
<evidence type="ECO:0000256" key="5">
    <source>
        <dbReference type="ARBA" id="ARBA00022692"/>
    </source>
</evidence>
<evidence type="ECO:0000256" key="9">
    <source>
        <dbReference type="ARBA" id="ARBA00023004"/>
    </source>
</evidence>
<feature type="domain" description="Cytochrome b561" evidence="13">
    <location>
        <begin position="42"/>
        <end position="245"/>
    </location>
</feature>
<evidence type="ECO:0000259" key="13">
    <source>
        <dbReference type="PROSITE" id="PS50939"/>
    </source>
</evidence>
<feature type="transmembrane region" description="Helical" evidence="12">
    <location>
        <begin position="45"/>
        <end position="66"/>
    </location>
</feature>
<evidence type="ECO:0000256" key="10">
    <source>
        <dbReference type="ARBA" id="ARBA00023136"/>
    </source>
</evidence>
<keyword evidence="8 12" id="KW-1133">Transmembrane helix</keyword>
<dbReference type="GO" id="GO:0046872">
    <property type="term" value="F:metal ion binding"/>
    <property type="evidence" value="ECO:0007669"/>
    <property type="project" value="UniProtKB-KW"/>
</dbReference>
<protein>
    <recommendedName>
        <fullName evidence="11">ascorbate ferrireductase (transmembrane)</fullName>
        <ecNumber evidence="11">7.2.1.3</ecNumber>
    </recommendedName>
</protein>
<keyword evidence="10 12" id="KW-0472">Membrane</keyword>
<accession>A0ABD2ND77</accession>
<evidence type="ECO:0000313" key="14">
    <source>
        <dbReference type="EMBL" id="KAL3276708.1"/>
    </source>
</evidence>
<evidence type="ECO:0000313" key="15">
    <source>
        <dbReference type="Proteomes" id="UP001516400"/>
    </source>
</evidence>
<feature type="transmembrane region" description="Helical" evidence="12">
    <location>
        <begin position="220"/>
        <end position="238"/>
    </location>
</feature>
<keyword evidence="3" id="KW-0813">Transport</keyword>
<comment type="cofactor">
    <cofactor evidence="1">
        <name>heme b</name>
        <dbReference type="ChEBI" id="CHEBI:60344"/>
    </cofactor>
</comment>
<evidence type="ECO:0000256" key="1">
    <source>
        <dbReference type="ARBA" id="ARBA00001970"/>
    </source>
</evidence>
<keyword evidence="7" id="KW-0249">Electron transport</keyword>
<proteinExistence type="predicted"/>
<name>A0ABD2ND77_9CUCU</name>
<keyword evidence="5 12" id="KW-0812">Transmembrane</keyword>
<comment type="subcellular location">
    <subcellularLocation>
        <location evidence="2">Membrane</location>
        <topology evidence="2">Multi-pass membrane protein</topology>
    </subcellularLocation>
</comment>
<dbReference type="PANTHER" id="PTHR15422:SF45">
    <property type="entry name" value="CYTOCHROME B561 DOMAIN-CONTAINING PROTEIN"/>
    <property type="match status" value="1"/>
</dbReference>
<dbReference type="GO" id="GO:0016020">
    <property type="term" value="C:membrane"/>
    <property type="evidence" value="ECO:0007669"/>
    <property type="project" value="UniProtKB-SubCell"/>
</dbReference>
<keyword evidence="6" id="KW-0479">Metal-binding</keyword>
<dbReference type="CDD" id="cd08761">
    <property type="entry name" value="Cyt_b561_CYB561D2_like"/>
    <property type="match status" value="1"/>
</dbReference>
<keyword evidence="4" id="KW-0349">Heme</keyword>
<evidence type="ECO:0000256" key="12">
    <source>
        <dbReference type="SAM" id="Phobius"/>
    </source>
</evidence>
<evidence type="ECO:0000256" key="8">
    <source>
        <dbReference type="ARBA" id="ARBA00022989"/>
    </source>
</evidence>
<comment type="caution">
    <text evidence="14">The sequence shown here is derived from an EMBL/GenBank/DDBJ whole genome shotgun (WGS) entry which is preliminary data.</text>
</comment>
<dbReference type="PROSITE" id="PS50939">
    <property type="entry name" value="CYTOCHROME_B561"/>
    <property type="match status" value="1"/>
</dbReference>
<dbReference type="AlphaFoldDB" id="A0ABD2ND77"/>
<dbReference type="InterPro" id="IPR006593">
    <property type="entry name" value="Cyt_b561/ferric_Rdtase_TM"/>
</dbReference>
<dbReference type="EC" id="7.2.1.3" evidence="11"/>
<dbReference type="Proteomes" id="UP001516400">
    <property type="component" value="Unassembled WGS sequence"/>
</dbReference>
<reference evidence="14 15" key="1">
    <citation type="journal article" date="2021" name="BMC Biol.">
        <title>Horizontally acquired antibacterial genes associated with adaptive radiation of ladybird beetles.</title>
        <authorList>
            <person name="Li H.S."/>
            <person name="Tang X.F."/>
            <person name="Huang Y.H."/>
            <person name="Xu Z.Y."/>
            <person name="Chen M.L."/>
            <person name="Du X.Y."/>
            <person name="Qiu B.Y."/>
            <person name="Chen P.T."/>
            <person name="Zhang W."/>
            <person name="Slipinski A."/>
            <person name="Escalona H.E."/>
            <person name="Waterhouse R.M."/>
            <person name="Zwick A."/>
            <person name="Pang H."/>
        </authorList>
    </citation>
    <scope>NUCLEOTIDE SEQUENCE [LARGE SCALE GENOMIC DNA]</scope>
    <source>
        <strain evidence="14">SYSU2018</strain>
    </source>
</reference>
<feature type="transmembrane region" description="Helical" evidence="12">
    <location>
        <begin position="111"/>
        <end position="134"/>
    </location>
</feature>
<dbReference type="Gene3D" id="1.20.120.1770">
    <property type="match status" value="1"/>
</dbReference>
<keyword evidence="9" id="KW-0408">Iron</keyword>
<evidence type="ECO:0000256" key="2">
    <source>
        <dbReference type="ARBA" id="ARBA00004141"/>
    </source>
</evidence>